<proteinExistence type="predicted"/>
<keyword evidence="2" id="KW-0808">Transferase</keyword>
<feature type="non-terminal residue" evidence="2">
    <location>
        <position position="1"/>
    </location>
</feature>
<dbReference type="InterPro" id="IPR043128">
    <property type="entry name" value="Rev_trsase/Diguanyl_cyclase"/>
</dbReference>
<dbReference type="PANTHER" id="PTHR37984:SF5">
    <property type="entry name" value="PROTEIN NYNRIN-LIKE"/>
    <property type="match status" value="1"/>
</dbReference>
<name>A0A225URK5_9STRA</name>
<protein>
    <submittedName>
        <fullName evidence="2">Reverse transcriptase</fullName>
    </submittedName>
</protein>
<evidence type="ECO:0000313" key="3">
    <source>
        <dbReference type="Proteomes" id="UP000198211"/>
    </source>
</evidence>
<dbReference type="Proteomes" id="UP000198211">
    <property type="component" value="Unassembled WGS sequence"/>
</dbReference>
<sequence>LAIKVYELLKKRLETRLIEHSESPWASPIVIVLKQNGVDIRMCVDYRIVNGFITLSNYPLPLIDDLLVGFEDVMWFMSLDMASGFWAIKMSERAKLISAFVCPFGHFQWTRMPFGLKNAPLIYQSVINNCLWGFVRLPPEEEAEVDQDVLDFLGLDPTDNQKSERSCLNDEVKGLTDLMTVSKGISLCHHTSVQC</sequence>
<dbReference type="SUPFAM" id="SSF56672">
    <property type="entry name" value="DNA/RNA polymerases"/>
    <property type="match status" value="1"/>
</dbReference>
<feature type="domain" description="Reverse transcriptase" evidence="1">
    <location>
        <begin position="38"/>
        <end position="130"/>
    </location>
</feature>
<keyword evidence="2" id="KW-0548">Nucleotidyltransferase</keyword>
<dbReference type="PANTHER" id="PTHR37984">
    <property type="entry name" value="PROTEIN CBG26694"/>
    <property type="match status" value="1"/>
</dbReference>
<dbReference type="Pfam" id="PF00078">
    <property type="entry name" value="RVT_1"/>
    <property type="match status" value="1"/>
</dbReference>
<comment type="caution">
    <text evidence="2">The sequence shown here is derived from an EMBL/GenBank/DDBJ whole genome shotgun (WGS) entry which is preliminary data.</text>
</comment>
<dbReference type="OrthoDB" id="115761at2759"/>
<dbReference type="Gene3D" id="3.30.70.270">
    <property type="match status" value="1"/>
</dbReference>
<keyword evidence="2" id="KW-0695">RNA-directed DNA polymerase</keyword>
<keyword evidence="3" id="KW-1185">Reference proteome</keyword>
<dbReference type="GO" id="GO:0003964">
    <property type="term" value="F:RNA-directed DNA polymerase activity"/>
    <property type="evidence" value="ECO:0007669"/>
    <property type="project" value="UniProtKB-KW"/>
</dbReference>
<dbReference type="InterPro" id="IPR043502">
    <property type="entry name" value="DNA/RNA_pol_sf"/>
</dbReference>
<dbReference type="InterPro" id="IPR050951">
    <property type="entry name" value="Retrovirus_Pol_polyprotein"/>
</dbReference>
<reference evidence="3" key="1">
    <citation type="submission" date="2017-03" db="EMBL/GenBank/DDBJ databases">
        <title>Phytopthora megakarya and P. palmivora, two closely related causual agents of cacao black pod achieved similar genome size and gene model numbers by different mechanisms.</title>
        <authorList>
            <person name="Ali S."/>
            <person name="Shao J."/>
            <person name="Larry D.J."/>
            <person name="Kronmiller B."/>
            <person name="Shen D."/>
            <person name="Strem M.D."/>
            <person name="Melnick R.L."/>
            <person name="Guiltinan M.J."/>
            <person name="Tyler B.M."/>
            <person name="Meinhardt L.W."/>
            <person name="Bailey B.A."/>
        </authorList>
    </citation>
    <scope>NUCLEOTIDE SEQUENCE [LARGE SCALE GENOMIC DNA]</scope>
    <source>
        <strain evidence="3">zdho120</strain>
    </source>
</reference>
<dbReference type="AlphaFoldDB" id="A0A225URK5"/>
<gene>
    <name evidence="2" type="ORF">PHMEG_00034187</name>
</gene>
<accession>A0A225URK5</accession>
<dbReference type="EMBL" id="NBNE01012556">
    <property type="protein sequence ID" value="OWY95732.1"/>
    <property type="molecule type" value="Genomic_DNA"/>
</dbReference>
<dbReference type="CDD" id="cd01647">
    <property type="entry name" value="RT_LTR"/>
    <property type="match status" value="1"/>
</dbReference>
<organism evidence="2 3">
    <name type="scientific">Phytophthora megakarya</name>
    <dbReference type="NCBI Taxonomy" id="4795"/>
    <lineage>
        <taxon>Eukaryota</taxon>
        <taxon>Sar</taxon>
        <taxon>Stramenopiles</taxon>
        <taxon>Oomycota</taxon>
        <taxon>Peronosporomycetes</taxon>
        <taxon>Peronosporales</taxon>
        <taxon>Peronosporaceae</taxon>
        <taxon>Phytophthora</taxon>
    </lineage>
</organism>
<dbReference type="InterPro" id="IPR000477">
    <property type="entry name" value="RT_dom"/>
</dbReference>
<dbReference type="Gene3D" id="3.10.10.10">
    <property type="entry name" value="HIV Type 1 Reverse Transcriptase, subunit A, domain 1"/>
    <property type="match status" value="1"/>
</dbReference>
<evidence type="ECO:0000259" key="1">
    <source>
        <dbReference type="Pfam" id="PF00078"/>
    </source>
</evidence>
<evidence type="ECO:0000313" key="2">
    <source>
        <dbReference type="EMBL" id="OWY95732.1"/>
    </source>
</evidence>